<dbReference type="EMBL" id="WJQU01000002">
    <property type="protein sequence ID" value="KAJ6641473.1"/>
    <property type="molecule type" value="Genomic_DNA"/>
</dbReference>
<comment type="caution">
    <text evidence="7">The sequence shown here is derived from an EMBL/GenBank/DDBJ whole genome shotgun (WGS) entry which is preliminary data.</text>
</comment>
<evidence type="ECO:0000256" key="5">
    <source>
        <dbReference type="ARBA" id="ARBA00045246"/>
    </source>
</evidence>
<dbReference type="OrthoDB" id="74910at2759"/>
<gene>
    <name evidence="7" type="primary">tmx3</name>
    <name evidence="7" type="ORF">Bhyg_06412</name>
</gene>
<dbReference type="Gene3D" id="3.40.30.10">
    <property type="entry name" value="Glutaredoxin"/>
    <property type="match status" value="2"/>
</dbReference>
<dbReference type="InterPro" id="IPR013766">
    <property type="entry name" value="Thioredoxin_domain"/>
</dbReference>
<sequence length="375" mass="43463">MTKKLIFSISIILVIATAFGSRVLELSDRFLEIKHEGQWFVLFYSNNCAHCQRVEPIWGHVAQSLANTNIRVGKADVKRFTAVARHFKIVSYPTIMFIKGHHEFIYHGDRTKEELLTFAARMSSPPVQQVARAESIDMLKTNNKIFFIFIGKQEGALWTTYQSVAEYFQPHGFFYATSDDIAGKHFDIDTVPSVIIYKEKSHFYFPLSNNFNDVEVTHLNQSLHKWVNEERFLFFPKITRANINQLLLTRKYLVLAVVEENRLYEIASHELEFRDLIESICRKYHSKYHSIFQFGWVGSPDIAHSIVMDYLPTPHLLVLNTTTFEHHIPDDDPMQLTADAIHLFLDSIHQQKATVRNLKLSINYVVHYQGGVGLI</sequence>
<dbReference type="PROSITE" id="PS51352">
    <property type="entry name" value="THIOREDOXIN_2"/>
    <property type="match status" value="1"/>
</dbReference>
<dbReference type="Pfam" id="PF13848">
    <property type="entry name" value="Thioredoxin_6"/>
    <property type="match status" value="1"/>
</dbReference>
<keyword evidence="3" id="KW-1133">Transmembrane helix</keyword>
<dbReference type="PANTHER" id="PTHR46426:SF1">
    <property type="entry name" value="PROTEIN DISULFIDE-ISOMERASE TMX3"/>
    <property type="match status" value="1"/>
</dbReference>
<dbReference type="Proteomes" id="UP001151699">
    <property type="component" value="Chromosome B"/>
</dbReference>
<protein>
    <submittedName>
        <fullName evidence="7">Protein disulfide-isomerase TMX3</fullName>
    </submittedName>
</protein>
<dbReference type="SUPFAM" id="SSF52833">
    <property type="entry name" value="Thioredoxin-like"/>
    <property type="match status" value="2"/>
</dbReference>
<dbReference type="InterPro" id="IPR052250">
    <property type="entry name" value="PDI_TMX3"/>
</dbReference>
<keyword evidence="4" id="KW-0472">Membrane</keyword>
<evidence type="ECO:0000313" key="8">
    <source>
        <dbReference type="Proteomes" id="UP001151699"/>
    </source>
</evidence>
<evidence type="ECO:0000256" key="1">
    <source>
        <dbReference type="ARBA" id="ARBA00004389"/>
    </source>
</evidence>
<reference evidence="7" key="1">
    <citation type="submission" date="2022-07" db="EMBL/GenBank/DDBJ databases">
        <authorList>
            <person name="Trinca V."/>
            <person name="Uliana J.V.C."/>
            <person name="Torres T.T."/>
            <person name="Ward R.J."/>
            <person name="Monesi N."/>
        </authorList>
    </citation>
    <scope>NUCLEOTIDE SEQUENCE</scope>
    <source>
        <strain evidence="7">HSMRA1968</strain>
        <tissue evidence="7">Whole embryos</tissue>
    </source>
</reference>
<accession>A0A9Q0S2D9</accession>
<proteinExistence type="predicted"/>
<keyword evidence="8" id="KW-1185">Reference proteome</keyword>
<dbReference type="Pfam" id="PF00085">
    <property type="entry name" value="Thioredoxin"/>
    <property type="match status" value="1"/>
</dbReference>
<dbReference type="AlphaFoldDB" id="A0A9Q0S2D9"/>
<comment type="subcellular location">
    <subcellularLocation>
        <location evidence="1">Endoplasmic reticulum membrane</location>
        <topology evidence="1">Single-pass membrane protein</topology>
    </subcellularLocation>
</comment>
<keyword evidence="2" id="KW-0812">Transmembrane</keyword>
<evidence type="ECO:0000256" key="3">
    <source>
        <dbReference type="ARBA" id="ARBA00022989"/>
    </source>
</evidence>
<dbReference type="InterPro" id="IPR036249">
    <property type="entry name" value="Thioredoxin-like_sf"/>
</dbReference>
<evidence type="ECO:0000313" key="7">
    <source>
        <dbReference type="EMBL" id="KAJ6641473.1"/>
    </source>
</evidence>
<evidence type="ECO:0000259" key="6">
    <source>
        <dbReference type="PROSITE" id="PS51352"/>
    </source>
</evidence>
<comment type="function">
    <text evidence="5">Probable disulfide isomerase, which participates in the folding of proteins containing disulfide bonds. May act as a dithiol oxidase. Acts as a regulator of endoplasmic reticulum-mitochondria contact sites via its ability to regulate redox signals.</text>
</comment>
<dbReference type="InterPro" id="IPR017937">
    <property type="entry name" value="Thioredoxin_CS"/>
</dbReference>
<evidence type="ECO:0000256" key="2">
    <source>
        <dbReference type="ARBA" id="ARBA00022692"/>
    </source>
</evidence>
<feature type="domain" description="Thioredoxin" evidence="6">
    <location>
        <begin position="5"/>
        <end position="124"/>
    </location>
</feature>
<name>A0A9Q0S2D9_9DIPT</name>
<organism evidence="7 8">
    <name type="scientific">Pseudolycoriella hygida</name>
    <dbReference type="NCBI Taxonomy" id="35572"/>
    <lineage>
        <taxon>Eukaryota</taxon>
        <taxon>Metazoa</taxon>
        <taxon>Ecdysozoa</taxon>
        <taxon>Arthropoda</taxon>
        <taxon>Hexapoda</taxon>
        <taxon>Insecta</taxon>
        <taxon>Pterygota</taxon>
        <taxon>Neoptera</taxon>
        <taxon>Endopterygota</taxon>
        <taxon>Diptera</taxon>
        <taxon>Nematocera</taxon>
        <taxon>Sciaroidea</taxon>
        <taxon>Sciaridae</taxon>
        <taxon>Pseudolycoriella</taxon>
    </lineage>
</organism>
<dbReference type="PROSITE" id="PS00194">
    <property type="entry name" value="THIOREDOXIN_1"/>
    <property type="match status" value="1"/>
</dbReference>
<evidence type="ECO:0000256" key="4">
    <source>
        <dbReference type="ARBA" id="ARBA00023136"/>
    </source>
</evidence>
<dbReference type="PANTHER" id="PTHR46426">
    <property type="entry name" value="PROTEIN DISULFIDE-ISOMERASE TMX3"/>
    <property type="match status" value="1"/>
</dbReference>
<dbReference type="GO" id="GO:0005789">
    <property type="term" value="C:endoplasmic reticulum membrane"/>
    <property type="evidence" value="ECO:0007669"/>
    <property type="project" value="UniProtKB-SubCell"/>
</dbReference>